<comment type="caution">
    <text evidence="2">The sequence shown here is derived from an EMBL/GenBank/DDBJ whole genome shotgun (WGS) entry which is preliminary data.</text>
</comment>
<dbReference type="OMA" id="INEFPRI"/>
<dbReference type="CDD" id="cd01908">
    <property type="entry name" value="YafJ"/>
    <property type="match status" value="1"/>
</dbReference>
<accession>A0A388LVZ2</accession>
<evidence type="ECO:0000313" key="3">
    <source>
        <dbReference type="Proteomes" id="UP000265515"/>
    </source>
</evidence>
<dbReference type="InterPro" id="IPR017932">
    <property type="entry name" value="GATase_2_dom"/>
</dbReference>
<dbReference type="STRING" id="69332.A0A388LVZ2"/>
<evidence type="ECO:0000259" key="1">
    <source>
        <dbReference type="PROSITE" id="PS51278"/>
    </source>
</evidence>
<dbReference type="GO" id="GO:0006751">
    <property type="term" value="P:glutathione catabolic process"/>
    <property type="evidence" value="ECO:0007669"/>
    <property type="project" value="TreeGrafter"/>
</dbReference>
<reference evidence="2 3" key="1">
    <citation type="journal article" date="2018" name="Cell">
        <title>The Chara Genome: Secondary Complexity and Implications for Plant Terrestrialization.</title>
        <authorList>
            <person name="Nishiyama T."/>
            <person name="Sakayama H."/>
            <person name="Vries J.D."/>
            <person name="Buschmann H."/>
            <person name="Saint-Marcoux D."/>
            <person name="Ullrich K.K."/>
            <person name="Haas F.B."/>
            <person name="Vanderstraeten L."/>
            <person name="Becker D."/>
            <person name="Lang D."/>
            <person name="Vosolsobe S."/>
            <person name="Rombauts S."/>
            <person name="Wilhelmsson P.K.I."/>
            <person name="Janitza P."/>
            <person name="Kern R."/>
            <person name="Heyl A."/>
            <person name="Rumpler F."/>
            <person name="Villalobos L.I.A.C."/>
            <person name="Clay J.M."/>
            <person name="Skokan R."/>
            <person name="Toyoda A."/>
            <person name="Suzuki Y."/>
            <person name="Kagoshima H."/>
            <person name="Schijlen E."/>
            <person name="Tajeshwar N."/>
            <person name="Catarino B."/>
            <person name="Hetherington A.J."/>
            <person name="Saltykova A."/>
            <person name="Bonnot C."/>
            <person name="Breuninger H."/>
            <person name="Symeonidi A."/>
            <person name="Radhakrishnan G.V."/>
            <person name="Van Nieuwerburgh F."/>
            <person name="Deforce D."/>
            <person name="Chang C."/>
            <person name="Karol K.G."/>
            <person name="Hedrich R."/>
            <person name="Ulvskov P."/>
            <person name="Glockner G."/>
            <person name="Delwiche C.F."/>
            <person name="Petrasek J."/>
            <person name="Van de Peer Y."/>
            <person name="Friml J."/>
            <person name="Beilby M."/>
            <person name="Dolan L."/>
            <person name="Kohara Y."/>
            <person name="Sugano S."/>
            <person name="Fujiyama A."/>
            <person name="Delaux P.-M."/>
            <person name="Quint M."/>
            <person name="TheiBen G."/>
            <person name="Hagemann M."/>
            <person name="Harholt J."/>
            <person name="Dunand C."/>
            <person name="Zachgo S."/>
            <person name="Langdale J."/>
            <person name="Maumus F."/>
            <person name="Straeten D.V.D."/>
            <person name="Gould S.B."/>
            <person name="Rensing S.A."/>
        </authorList>
    </citation>
    <scope>NUCLEOTIDE SEQUENCE [LARGE SCALE GENOMIC DNA]</scope>
    <source>
        <strain evidence="2 3">S276</strain>
    </source>
</reference>
<dbReference type="PANTHER" id="PTHR43187">
    <property type="entry name" value="GLUTAMINE AMIDOTRANSFERASE DUG3-RELATED"/>
    <property type="match status" value="1"/>
</dbReference>
<dbReference type="AlphaFoldDB" id="A0A388LVZ2"/>
<sequence>MCRWVIYRGPRVPLEDILVKPSHSSITMATEHYIPNVISEGSDIVDLLHVTRRNICVNLDGFGMGWYAGDLDETTESDPAGEGGAEARGKAKTQHVKPLIYKTIKAPKDDEEVHRIAKEEESGCIFAHNRASSAGAKDVINCHPWSYGRFMWMHNGTIARFSAVRAAMLDEMGPQFADQIQGKTDSECAFFLFLHFLAVALAHGKGQAEEEKPFFDAEAALKIDTTATLLADCMEKTIKKVVKLVDSVCDEECRKRELSSLNFAVTDGVNVVGSRFRDSKMEPPPSLYYAHGMMCQQPDGSLDFVESDSDGDKLTRAAIISSEPLINNDASMDLQVDWHLISANHLAIIDENRDLTVRPISIEFDVAADKFVRRIKWRAFA</sequence>
<dbReference type="SUPFAM" id="SSF56235">
    <property type="entry name" value="N-terminal nucleophile aminohydrolases (Ntn hydrolases)"/>
    <property type="match status" value="1"/>
</dbReference>
<protein>
    <recommendedName>
        <fullName evidence="1">Glutamine amidotransferase type-2 domain-containing protein</fullName>
    </recommendedName>
</protein>
<dbReference type="PANTHER" id="PTHR43187:SF1">
    <property type="entry name" value="GLUTAMINE AMIDOTRANSFERASE DUG3-RELATED"/>
    <property type="match status" value="1"/>
</dbReference>
<dbReference type="Gene3D" id="3.60.20.10">
    <property type="entry name" value="Glutamine Phosphoribosylpyrophosphate, subunit 1, domain 1"/>
    <property type="match status" value="1"/>
</dbReference>
<dbReference type="Proteomes" id="UP000265515">
    <property type="component" value="Unassembled WGS sequence"/>
</dbReference>
<dbReference type="EMBL" id="BFEA01000562">
    <property type="protein sequence ID" value="GBG86382.1"/>
    <property type="molecule type" value="Genomic_DNA"/>
</dbReference>
<keyword evidence="3" id="KW-1185">Reference proteome</keyword>
<dbReference type="GO" id="GO:0061672">
    <property type="term" value="C:glutathione hydrolase complex"/>
    <property type="evidence" value="ECO:0007669"/>
    <property type="project" value="TreeGrafter"/>
</dbReference>
<dbReference type="InterPro" id="IPR029055">
    <property type="entry name" value="Ntn_hydrolases_N"/>
</dbReference>
<dbReference type="PROSITE" id="PS51278">
    <property type="entry name" value="GATASE_TYPE_2"/>
    <property type="match status" value="1"/>
</dbReference>
<dbReference type="GO" id="GO:0005737">
    <property type="term" value="C:cytoplasm"/>
    <property type="evidence" value="ECO:0007669"/>
    <property type="project" value="TreeGrafter"/>
</dbReference>
<feature type="domain" description="Glutamine amidotransferase type-2" evidence="1">
    <location>
        <begin position="2"/>
        <end position="381"/>
    </location>
</feature>
<organism evidence="2 3">
    <name type="scientific">Chara braunii</name>
    <name type="common">Braun's stonewort</name>
    <dbReference type="NCBI Taxonomy" id="69332"/>
    <lineage>
        <taxon>Eukaryota</taxon>
        <taxon>Viridiplantae</taxon>
        <taxon>Streptophyta</taxon>
        <taxon>Charophyceae</taxon>
        <taxon>Charales</taxon>
        <taxon>Characeae</taxon>
        <taxon>Chara</taxon>
    </lineage>
</organism>
<dbReference type="InterPro" id="IPR052373">
    <property type="entry name" value="Gamma-glu_amide_hydrolase"/>
</dbReference>
<name>A0A388LVZ2_CHABU</name>
<dbReference type="Pfam" id="PF13522">
    <property type="entry name" value="GATase_6"/>
    <property type="match status" value="1"/>
</dbReference>
<dbReference type="OrthoDB" id="537818at2759"/>
<dbReference type="GO" id="GO:0008242">
    <property type="term" value="F:omega peptidase activity"/>
    <property type="evidence" value="ECO:0007669"/>
    <property type="project" value="TreeGrafter"/>
</dbReference>
<gene>
    <name evidence="2" type="ORF">CBR_g41377</name>
</gene>
<proteinExistence type="predicted"/>
<dbReference type="Gramene" id="GBG86382">
    <property type="protein sequence ID" value="GBG86382"/>
    <property type="gene ID" value="CBR_g41377"/>
</dbReference>
<evidence type="ECO:0000313" key="2">
    <source>
        <dbReference type="EMBL" id="GBG86382.1"/>
    </source>
</evidence>